<dbReference type="Proteomes" id="UP001589844">
    <property type="component" value="Unassembled WGS sequence"/>
</dbReference>
<dbReference type="InterPro" id="IPR013785">
    <property type="entry name" value="Aldolase_TIM"/>
</dbReference>
<dbReference type="PANTHER" id="PTHR22893">
    <property type="entry name" value="NADH OXIDOREDUCTASE-RELATED"/>
    <property type="match status" value="1"/>
</dbReference>
<dbReference type="PANTHER" id="PTHR22893:SF91">
    <property type="entry name" value="NADPH DEHYDROGENASE 2-RELATED"/>
    <property type="match status" value="1"/>
</dbReference>
<protein>
    <submittedName>
        <fullName evidence="2">Alkene reductase</fullName>
    </submittedName>
</protein>
<dbReference type="NCBIfam" id="NF007899">
    <property type="entry name" value="PRK10605.1"/>
    <property type="match status" value="1"/>
</dbReference>
<dbReference type="InterPro" id="IPR045247">
    <property type="entry name" value="Oye-like"/>
</dbReference>
<proteinExistence type="predicted"/>
<dbReference type="EMBL" id="JBHLXJ010000002">
    <property type="protein sequence ID" value="MFC0348198.1"/>
    <property type="molecule type" value="Genomic_DNA"/>
</dbReference>
<reference evidence="2 3" key="1">
    <citation type="submission" date="2024-09" db="EMBL/GenBank/DDBJ databases">
        <authorList>
            <person name="Sun Q."/>
            <person name="Mori K."/>
        </authorList>
    </citation>
    <scope>NUCLEOTIDE SEQUENCE [LARGE SCALE GENOMIC DNA]</scope>
    <source>
        <strain evidence="2 3">CCM 8677</strain>
    </source>
</reference>
<sequence>MLKKLLSPIKVGSIELNNRVMMAPLTRSRAAQPGDIPHALNVEYYAQRATAGLIVTEASQISRQGQGYAWTPGIYTDAQEAGWKSVVDAVHAKQGRIALQLWHVGRISNNLLQENGAAPVSASAITAENSQSFVILEDGTPTNAPTSQPRALELAEIPGVVAQYRQAALRARRAGFDFVEVHGANGYLLQQFLATNSNQRDDIYGGSLENRARLMLEVVDAAIAEMGADRVGVRLSPNFVAHGIADTEAEASALYLAKEFSKRGIAYLHIAEPDWVGGPELTLEFRQALRAAFTGTLICCGGYTAEEADALIVDGLADAVAFGRPYIANADLVERFAKGAELNTPDRATFYGGAEKGYTDYPTLLEQAA</sequence>
<dbReference type="CDD" id="cd02933">
    <property type="entry name" value="OYE_like_FMN"/>
    <property type="match status" value="1"/>
</dbReference>
<comment type="caution">
    <text evidence="2">The sequence shown here is derived from an EMBL/GenBank/DDBJ whole genome shotgun (WGS) entry which is preliminary data.</text>
</comment>
<keyword evidence="3" id="KW-1185">Reference proteome</keyword>
<dbReference type="Pfam" id="PF00724">
    <property type="entry name" value="Oxidored_FMN"/>
    <property type="match status" value="1"/>
</dbReference>
<evidence type="ECO:0000259" key="1">
    <source>
        <dbReference type="Pfam" id="PF00724"/>
    </source>
</evidence>
<dbReference type="RefSeq" id="WP_390209219.1">
    <property type="nucleotide sequence ID" value="NZ_JBHLXJ010000002.1"/>
</dbReference>
<dbReference type="SUPFAM" id="SSF51395">
    <property type="entry name" value="FMN-linked oxidoreductases"/>
    <property type="match status" value="1"/>
</dbReference>
<evidence type="ECO:0000313" key="3">
    <source>
        <dbReference type="Proteomes" id="UP001589844"/>
    </source>
</evidence>
<organism evidence="2 3">
    <name type="scientific">Undibacterium danionis</name>
    <dbReference type="NCBI Taxonomy" id="1812100"/>
    <lineage>
        <taxon>Bacteria</taxon>
        <taxon>Pseudomonadati</taxon>
        <taxon>Pseudomonadota</taxon>
        <taxon>Betaproteobacteria</taxon>
        <taxon>Burkholderiales</taxon>
        <taxon>Oxalobacteraceae</taxon>
        <taxon>Undibacterium</taxon>
    </lineage>
</organism>
<dbReference type="InterPro" id="IPR001155">
    <property type="entry name" value="OxRdtase_FMN_N"/>
</dbReference>
<name>A0ABV6I8Q5_9BURK</name>
<gene>
    <name evidence="2" type="ORF">ACFFJH_00100</name>
</gene>
<feature type="domain" description="NADH:flavin oxidoreductase/NADH oxidase N-terminal" evidence="1">
    <location>
        <begin position="4"/>
        <end position="343"/>
    </location>
</feature>
<dbReference type="Gene3D" id="3.20.20.70">
    <property type="entry name" value="Aldolase class I"/>
    <property type="match status" value="1"/>
</dbReference>
<evidence type="ECO:0000313" key="2">
    <source>
        <dbReference type="EMBL" id="MFC0348198.1"/>
    </source>
</evidence>
<accession>A0ABV6I8Q5</accession>